<keyword evidence="3" id="KW-0479">Metal-binding</keyword>
<dbReference type="GO" id="GO:0016705">
    <property type="term" value="F:oxidoreductase activity, acting on paired donors, with incorporation or reduction of molecular oxygen"/>
    <property type="evidence" value="ECO:0007669"/>
    <property type="project" value="InterPro"/>
</dbReference>
<dbReference type="GO" id="GO:0020037">
    <property type="term" value="F:heme binding"/>
    <property type="evidence" value="ECO:0007669"/>
    <property type="project" value="InterPro"/>
</dbReference>
<evidence type="ECO:0000256" key="1">
    <source>
        <dbReference type="ARBA" id="ARBA00010617"/>
    </source>
</evidence>
<sequence length="199" mass="22799">MQITPFSVFFSSDESALMITITSAVVALLVVFLQWRLHRKKQRRKLPPGSMGWPYIGETLRLYTENPNSFFATRQNKYGEIFKTHILGCPCVMISSPEAARMVLISKAHMFKPTYPASKERIIGPEALFFHQGPYHSTLKRLVQSSFMPSALRPTVSHIELLVLKILASWTSQKSINTLQHMKRVCFFALFWVICVYGL</sequence>
<dbReference type="EMBL" id="LK033646">
    <property type="protein sequence ID" value="CDY58211.1"/>
    <property type="molecule type" value="Genomic_DNA"/>
</dbReference>
<organism evidence="6 7">
    <name type="scientific">Brassica napus</name>
    <name type="common">Rape</name>
    <dbReference type="NCBI Taxonomy" id="3708"/>
    <lineage>
        <taxon>Eukaryota</taxon>
        <taxon>Viridiplantae</taxon>
        <taxon>Streptophyta</taxon>
        <taxon>Embryophyta</taxon>
        <taxon>Tracheophyta</taxon>
        <taxon>Spermatophyta</taxon>
        <taxon>Magnoliopsida</taxon>
        <taxon>eudicotyledons</taxon>
        <taxon>Gunneridae</taxon>
        <taxon>Pentapetalae</taxon>
        <taxon>rosids</taxon>
        <taxon>malvids</taxon>
        <taxon>Brassicales</taxon>
        <taxon>Brassicaceae</taxon>
        <taxon>Brassiceae</taxon>
        <taxon>Brassica</taxon>
    </lineage>
</organism>
<evidence type="ECO:0000256" key="5">
    <source>
        <dbReference type="SAM" id="Phobius"/>
    </source>
</evidence>
<evidence type="ECO:0000256" key="4">
    <source>
        <dbReference type="ARBA" id="ARBA00023004"/>
    </source>
</evidence>
<protein>
    <submittedName>
        <fullName evidence="6">BnaCnng32820D protein</fullName>
    </submittedName>
</protein>
<keyword evidence="7" id="KW-1185">Reference proteome</keyword>
<accession>A0A078IZW7</accession>
<evidence type="ECO:0000313" key="6">
    <source>
        <dbReference type="EMBL" id="CDY58211.1"/>
    </source>
</evidence>
<dbReference type="AlphaFoldDB" id="A0A078IZW7"/>
<dbReference type="GO" id="GO:0004497">
    <property type="term" value="F:monooxygenase activity"/>
    <property type="evidence" value="ECO:0007669"/>
    <property type="project" value="InterPro"/>
</dbReference>
<keyword evidence="5" id="KW-0812">Transmembrane</keyword>
<comment type="similarity">
    <text evidence="1">Belongs to the cytochrome P450 family.</text>
</comment>
<dbReference type="InterPro" id="IPR036396">
    <property type="entry name" value="Cyt_P450_sf"/>
</dbReference>
<keyword evidence="5" id="KW-0472">Membrane</keyword>
<dbReference type="SUPFAM" id="SSF48264">
    <property type="entry name" value="Cytochrome P450"/>
    <property type="match status" value="1"/>
</dbReference>
<dbReference type="STRING" id="3708.A0A078IZW7"/>
<gene>
    <name evidence="6" type="primary">BnaCnng32820D</name>
    <name evidence="6" type="ORF">GSBRNA2T00023270001</name>
</gene>
<reference evidence="6 7" key="1">
    <citation type="journal article" date="2014" name="Science">
        <title>Plant genetics. Early allopolyploid evolution in the post-Neolithic Brassica napus oilseed genome.</title>
        <authorList>
            <person name="Chalhoub B."/>
            <person name="Denoeud F."/>
            <person name="Liu S."/>
            <person name="Parkin I.A."/>
            <person name="Tang H."/>
            <person name="Wang X."/>
            <person name="Chiquet J."/>
            <person name="Belcram H."/>
            <person name="Tong C."/>
            <person name="Samans B."/>
            <person name="Correa M."/>
            <person name="Da Silva C."/>
            <person name="Just J."/>
            <person name="Falentin C."/>
            <person name="Koh C.S."/>
            <person name="Le Clainche I."/>
            <person name="Bernard M."/>
            <person name="Bento P."/>
            <person name="Noel B."/>
            <person name="Labadie K."/>
            <person name="Alberti A."/>
            <person name="Charles M."/>
            <person name="Arnaud D."/>
            <person name="Guo H."/>
            <person name="Daviaud C."/>
            <person name="Alamery S."/>
            <person name="Jabbari K."/>
            <person name="Zhao M."/>
            <person name="Edger P.P."/>
            <person name="Chelaifa H."/>
            <person name="Tack D."/>
            <person name="Lassalle G."/>
            <person name="Mestiri I."/>
            <person name="Schnel N."/>
            <person name="Le Paslier M.C."/>
            <person name="Fan G."/>
            <person name="Renault V."/>
            <person name="Bayer P.E."/>
            <person name="Golicz A.A."/>
            <person name="Manoli S."/>
            <person name="Lee T.H."/>
            <person name="Thi V.H."/>
            <person name="Chalabi S."/>
            <person name="Hu Q."/>
            <person name="Fan C."/>
            <person name="Tollenaere R."/>
            <person name="Lu Y."/>
            <person name="Battail C."/>
            <person name="Shen J."/>
            <person name="Sidebottom C.H."/>
            <person name="Wang X."/>
            <person name="Canaguier A."/>
            <person name="Chauveau A."/>
            <person name="Berard A."/>
            <person name="Deniot G."/>
            <person name="Guan M."/>
            <person name="Liu Z."/>
            <person name="Sun F."/>
            <person name="Lim Y.P."/>
            <person name="Lyons E."/>
            <person name="Town C.D."/>
            <person name="Bancroft I."/>
            <person name="Wang X."/>
            <person name="Meng J."/>
            <person name="Ma J."/>
            <person name="Pires J.C."/>
            <person name="King G.J."/>
            <person name="Brunel D."/>
            <person name="Delourme R."/>
            <person name="Renard M."/>
            <person name="Aury J.M."/>
            <person name="Adams K.L."/>
            <person name="Batley J."/>
            <person name="Snowdon R.J."/>
            <person name="Tost J."/>
            <person name="Edwards D."/>
            <person name="Zhou Y."/>
            <person name="Hua W."/>
            <person name="Sharpe A.G."/>
            <person name="Paterson A.H."/>
            <person name="Guan C."/>
            <person name="Wincker P."/>
        </authorList>
    </citation>
    <scope>NUCLEOTIDE SEQUENCE [LARGE SCALE GENOMIC DNA]</scope>
    <source>
        <strain evidence="7">cv. Darmor-bzh</strain>
    </source>
</reference>
<proteinExistence type="inferred from homology"/>
<dbReference type="InterPro" id="IPR001128">
    <property type="entry name" value="Cyt_P450"/>
</dbReference>
<dbReference type="PANTHER" id="PTHR24286">
    <property type="entry name" value="CYTOCHROME P450 26"/>
    <property type="match status" value="1"/>
</dbReference>
<evidence type="ECO:0000256" key="3">
    <source>
        <dbReference type="ARBA" id="ARBA00022723"/>
    </source>
</evidence>
<keyword evidence="4" id="KW-0408">Iron</keyword>
<dbReference type="OMA" id="GHGRENR"/>
<keyword evidence="2" id="KW-0349">Heme</keyword>
<keyword evidence="5" id="KW-1133">Transmembrane helix</keyword>
<dbReference type="Pfam" id="PF00067">
    <property type="entry name" value="p450"/>
    <property type="match status" value="1"/>
</dbReference>
<dbReference type="GO" id="GO:0005506">
    <property type="term" value="F:iron ion binding"/>
    <property type="evidence" value="ECO:0007669"/>
    <property type="project" value="InterPro"/>
</dbReference>
<dbReference type="Proteomes" id="UP000028999">
    <property type="component" value="Unassembled WGS sequence"/>
</dbReference>
<dbReference type="PANTHER" id="PTHR24286:SF282">
    <property type="entry name" value="ABSCISIC ACID 8'-HYDROXYLASE 2"/>
    <property type="match status" value="1"/>
</dbReference>
<dbReference type="Gene3D" id="1.10.630.10">
    <property type="entry name" value="Cytochrome P450"/>
    <property type="match status" value="1"/>
</dbReference>
<feature type="transmembrane region" description="Helical" evidence="5">
    <location>
        <begin position="15"/>
        <end position="35"/>
    </location>
</feature>
<dbReference type="Gramene" id="CDY58211">
    <property type="protein sequence ID" value="CDY58211"/>
    <property type="gene ID" value="GSBRNA2T00023270001"/>
</dbReference>
<dbReference type="PaxDb" id="3708-A0A078IZW7"/>
<evidence type="ECO:0000256" key="2">
    <source>
        <dbReference type="ARBA" id="ARBA00022617"/>
    </source>
</evidence>
<name>A0A078IZW7_BRANA</name>
<evidence type="ECO:0000313" key="7">
    <source>
        <dbReference type="Proteomes" id="UP000028999"/>
    </source>
</evidence>